<dbReference type="Gene3D" id="3.30.420.40">
    <property type="match status" value="2"/>
</dbReference>
<sequence length="290" mass="32637">MILFADSGSTKCDWVLVKNDGELIHKTKTDGINPLLLSDDAIINIVQKANTILQKRDLIHKIYFYGAGCGEADAKKKIALVLQSIFKNVTSIVIEEDIIGAVKATTEKPSVVCILGTGTNCCYFDGINVIQKSPALGYLLADEGSGNYLGKKLIKDYFLGKMPSDTASLFKNDYTTELNQILDELYCADHPNKYLASYAKFIFRNRGNAYLEEILHHGISKFINTYLFQYKEELSKHPIHFVGSVAYYSQDIIKKLLDDCGYRVKGFVKKPIDHLVNRQIMQRISQKTSQ</sequence>
<comment type="caution">
    <text evidence="1">The sequence shown here is derived from an EMBL/GenBank/DDBJ whole genome shotgun (WGS) entry which is preliminary data.</text>
</comment>
<dbReference type="STRING" id="1317122.ATO12_15550"/>
<dbReference type="EMBL" id="AQRA01000004">
    <property type="protein sequence ID" value="EZH74279.1"/>
    <property type="molecule type" value="Genomic_DNA"/>
</dbReference>
<dbReference type="eggNOG" id="COG2971">
    <property type="taxonomic scope" value="Bacteria"/>
</dbReference>
<dbReference type="Gene3D" id="1.10.720.160">
    <property type="match status" value="1"/>
</dbReference>
<dbReference type="Proteomes" id="UP000023541">
    <property type="component" value="Unassembled WGS sequence"/>
</dbReference>
<dbReference type="OrthoDB" id="871343at2"/>
<reference evidence="1 2" key="1">
    <citation type="submission" date="2014-04" db="EMBL/GenBank/DDBJ databases">
        <title>Aquimarina sp. 22II-S11-z7 Genome Sequencing.</title>
        <authorList>
            <person name="Lai Q."/>
        </authorList>
    </citation>
    <scope>NUCLEOTIDE SEQUENCE [LARGE SCALE GENOMIC DNA]</scope>
    <source>
        <strain evidence="1 2">22II-S11-z7</strain>
    </source>
</reference>
<dbReference type="InterPro" id="IPR052519">
    <property type="entry name" value="Euk-type_GlcNAc_Kinase"/>
</dbReference>
<name>A0A023BWE7_9FLAO</name>
<accession>A0A023BWE7</accession>
<dbReference type="PANTHER" id="PTHR43190:SF3">
    <property type="entry name" value="N-ACETYL-D-GLUCOSAMINE KINASE"/>
    <property type="match status" value="1"/>
</dbReference>
<keyword evidence="1" id="KW-0808">Transferase</keyword>
<evidence type="ECO:0000313" key="1">
    <source>
        <dbReference type="EMBL" id="EZH74279.1"/>
    </source>
</evidence>
<protein>
    <submittedName>
        <fullName evidence="1">N-acetylglucosamine kinase</fullName>
    </submittedName>
</protein>
<dbReference type="AlphaFoldDB" id="A0A023BWE7"/>
<dbReference type="GO" id="GO:0016301">
    <property type="term" value="F:kinase activity"/>
    <property type="evidence" value="ECO:0007669"/>
    <property type="project" value="UniProtKB-KW"/>
</dbReference>
<dbReference type="RefSeq" id="WP_034241893.1">
    <property type="nucleotide sequence ID" value="NZ_AQRA01000004.1"/>
</dbReference>
<dbReference type="InterPro" id="IPR043129">
    <property type="entry name" value="ATPase_NBD"/>
</dbReference>
<gene>
    <name evidence="1" type="ORF">ATO12_15550</name>
</gene>
<evidence type="ECO:0000313" key="2">
    <source>
        <dbReference type="Proteomes" id="UP000023541"/>
    </source>
</evidence>
<dbReference type="PANTHER" id="PTHR43190">
    <property type="entry name" value="N-ACETYL-D-GLUCOSAMINE KINASE"/>
    <property type="match status" value="1"/>
</dbReference>
<keyword evidence="1" id="KW-0418">Kinase</keyword>
<keyword evidence="2" id="KW-1185">Reference proteome</keyword>
<dbReference type="CDD" id="cd24079">
    <property type="entry name" value="ASKHA_NBD_PG1100-like"/>
    <property type="match status" value="1"/>
</dbReference>
<dbReference type="SUPFAM" id="SSF53067">
    <property type="entry name" value="Actin-like ATPase domain"/>
    <property type="match status" value="2"/>
</dbReference>
<proteinExistence type="predicted"/>
<organism evidence="1 2">
    <name type="scientific">Aquimarina atlantica</name>
    <dbReference type="NCBI Taxonomy" id="1317122"/>
    <lineage>
        <taxon>Bacteria</taxon>
        <taxon>Pseudomonadati</taxon>
        <taxon>Bacteroidota</taxon>
        <taxon>Flavobacteriia</taxon>
        <taxon>Flavobacteriales</taxon>
        <taxon>Flavobacteriaceae</taxon>
        <taxon>Aquimarina</taxon>
    </lineage>
</organism>